<proteinExistence type="predicted"/>
<evidence type="ECO:0000313" key="1">
    <source>
        <dbReference type="EMBL" id="KAI8559308.1"/>
    </source>
</evidence>
<reference evidence="1" key="1">
    <citation type="submission" date="2022-02" db="EMBL/GenBank/DDBJ databases">
        <title>Plant Genome Project.</title>
        <authorList>
            <person name="Zhang R.-G."/>
        </authorList>
    </citation>
    <scope>NUCLEOTIDE SEQUENCE</scope>
    <source>
        <strain evidence="1">AT1</strain>
    </source>
</reference>
<evidence type="ECO:0000313" key="2">
    <source>
        <dbReference type="Proteomes" id="UP001062846"/>
    </source>
</evidence>
<accession>A0ACC0P0Y8</accession>
<dbReference type="EMBL" id="CM046391">
    <property type="protein sequence ID" value="KAI8559308.1"/>
    <property type="molecule type" value="Genomic_DNA"/>
</dbReference>
<name>A0ACC0P0Y8_RHOML</name>
<protein>
    <submittedName>
        <fullName evidence="1">Uncharacterized protein</fullName>
    </submittedName>
</protein>
<gene>
    <name evidence="1" type="ORF">RHMOL_Rhmol04G0161900</name>
</gene>
<dbReference type="Proteomes" id="UP001062846">
    <property type="component" value="Chromosome 4"/>
</dbReference>
<comment type="caution">
    <text evidence="1">The sequence shown here is derived from an EMBL/GenBank/DDBJ whole genome shotgun (WGS) entry which is preliminary data.</text>
</comment>
<organism evidence="1 2">
    <name type="scientific">Rhododendron molle</name>
    <name type="common">Chinese azalea</name>
    <name type="synonym">Azalea mollis</name>
    <dbReference type="NCBI Taxonomy" id="49168"/>
    <lineage>
        <taxon>Eukaryota</taxon>
        <taxon>Viridiplantae</taxon>
        <taxon>Streptophyta</taxon>
        <taxon>Embryophyta</taxon>
        <taxon>Tracheophyta</taxon>
        <taxon>Spermatophyta</taxon>
        <taxon>Magnoliopsida</taxon>
        <taxon>eudicotyledons</taxon>
        <taxon>Gunneridae</taxon>
        <taxon>Pentapetalae</taxon>
        <taxon>asterids</taxon>
        <taxon>Ericales</taxon>
        <taxon>Ericaceae</taxon>
        <taxon>Ericoideae</taxon>
        <taxon>Rhodoreae</taxon>
        <taxon>Rhododendron</taxon>
    </lineage>
</organism>
<sequence length="67" mass="7798">MTTLQWSKVASNGFSVHSLIDLLLDELHELSEKQVELEYSVLYRLAFAYVANVTITNYYEYLALKDH</sequence>
<keyword evidence="2" id="KW-1185">Reference proteome</keyword>